<protein>
    <submittedName>
        <fullName evidence="2">Uncharacterized protein</fullName>
    </submittedName>
</protein>
<reference evidence="2 3" key="1">
    <citation type="submission" date="2019-03" db="EMBL/GenBank/DDBJ databases">
        <title>Bradyrhizobium strains diversity isolated from Chamaecrista fasciculata.</title>
        <authorList>
            <person name="Urquiaga M.C.O."/>
            <person name="Hungria M."/>
            <person name="Delamuta J.R.M."/>
        </authorList>
    </citation>
    <scope>NUCLEOTIDE SEQUENCE [LARGE SCALE GENOMIC DNA]</scope>
    <source>
        <strain evidence="2 3">CNPSo 3424</strain>
    </source>
</reference>
<comment type="caution">
    <text evidence="2">The sequence shown here is derived from an EMBL/GenBank/DDBJ whole genome shotgun (WGS) entry which is preliminary data.</text>
</comment>
<evidence type="ECO:0000313" key="3">
    <source>
        <dbReference type="Proteomes" id="UP000298225"/>
    </source>
</evidence>
<name>A0A4Y9KW28_9BRAD</name>
<evidence type="ECO:0000313" key="2">
    <source>
        <dbReference type="EMBL" id="TFV35530.1"/>
    </source>
</evidence>
<dbReference type="Proteomes" id="UP000298225">
    <property type="component" value="Unassembled WGS sequence"/>
</dbReference>
<organism evidence="2 3">
    <name type="scientific">Bradyrhizobium frederickii</name>
    <dbReference type="NCBI Taxonomy" id="2560054"/>
    <lineage>
        <taxon>Bacteria</taxon>
        <taxon>Pseudomonadati</taxon>
        <taxon>Pseudomonadota</taxon>
        <taxon>Alphaproteobacteria</taxon>
        <taxon>Hyphomicrobiales</taxon>
        <taxon>Nitrobacteraceae</taxon>
        <taxon>Bradyrhizobium</taxon>
    </lineage>
</organism>
<dbReference type="EMBL" id="SPQU01000014">
    <property type="protein sequence ID" value="TFV35530.1"/>
    <property type="molecule type" value="Genomic_DNA"/>
</dbReference>
<sequence length="67" mass="7129">MRGEVGLHRRCNPGEGDSPRVQLSPSPRRLPLTPAPRKRGEGGHLHRGVGGARIDCGSTYGTPSSSR</sequence>
<feature type="region of interest" description="Disordered" evidence="1">
    <location>
        <begin position="1"/>
        <end position="67"/>
    </location>
</feature>
<accession>A0A4Y9KW28</accession>
<evidence type="ECO:0000256" key="1">
    <source>
        <dbReference type="SAM" id="MobiDB-lite"/>
    </source>
</evidence>
<feature type="compositionally biased region" description="Low complexity" evidence="1">
    <location>
        <begin position="19"/>
        <end position="32"/>
    </location>
</feature>
<proteinExistence type="predicted"/>
<dbReference type="AlphaFoldDB" id="A0A4Y9KW28"/>
<keyword evidence="3" id="KW-1185">Reference proteome</keyword>
<gene>
    <name evidence="2" type="ORF">E4K66_26870</name>
</gene>